<proteinExistence type="predicted"/>
<name>A0A5C3P502_9APHY</name>
<dbReference type="AlphaFoldDB" id="A0A5C3P502"/>
<feature type="non-terminal residue" evidence="1">
    <location>
        <position position="1"/>
    </location>
</feature>
<reference evidence="1 2" key="1">
    <citation type="journal article" date="2019" name="Nat. Ecol. Evol.">
        <title>Megaphylogeny resolves global patterns of mushroom evolution.</title>
        <authorList>
            <person name="Varga T."/>
            <person name="Krizsan K."/>
            <person name="Foldi C."/>
            <person name="Dima B."/>
            <person name="Sanchez-Garcia M."/>
            <person name="Sanchez-Ramirez S."/>
            <person name="Szollosi G.J."/>
            <person name="Szarkandi J.G."/>
            <person name="Papp V."/>
            <person name="Albert L."/>
            <person name="Andreopoulos W."/>
            <person name="Angelini C."/>
            <person name="Antonin V."/>
            <person name="Barry K.W."/>
            <person name="Bougher N.L."/>
            <person name="Buchanan P."/>
            <person name="Buyck B."/>
            <person name="Bense V."/>
            <person name="Catcheside P."/>
            <person name="Chovatia M."/>
            <person name="Cooper J."/>
            <person name="Damon W."/>
            <person name="Desjardin D."/>
            <person name="Finy P."/>
            <person name="Geml J."/>
            <person name="Haridas S."/>
            <person name="Hughes K."/>
            <person name="Justo A."/>
            <person name="Karasinski D."/>
            <person name="Kautmanova I."/>
            <person name="Kiss B."/>
            <person name="Kocsube S."/>
            <person name="Kotiranta H."/>
            <person name="LaButti K.M."/>
            <person name="Lechner B.E."/>
            <person name="Liimatainen K."/>
            <person name="Lipzen A."/>
            <person name="Lukacs Z."/>
            <person name="Mihaltcheva S."/>
            <person name="Morgado L.N."/>
            <person name="Niskanen T."/>
            <person name="Noordeloos M.E."/>
            <person name="Ohm R.A."/>
            <person name="Ortiz-Santana B."/>
            <person name="Ovrebo C."/>
            <person name="Racz N."/>
            <person name="Riley R."/>
            <person name="Savchenko A."/>
            <person name="Shiryaev A."/>
            <person name="Soop K."/>
            <person name="Spirin V."/>
            <person name="Szebenyi C."/>
            <person name="Tomsovsky M."/>
            <person name="Tulloss R.E."/>
            <person name="Uehling J."/>
            <person name="Grigoriev I.V."/>
            <person name="Vagvolgyi C."/>
            <person name="Papp T."/>
            <person name="Martin F.M."/>
            <person name="Miettinen O."/>
            <person name="Hibbett D.S."/>
            <person name="Nagy L.G."/>
        </authorList>
    </citation>
    <scope>NUCLEOTIDE SEQUENCE [LARGE SCALE GENOMIC DNA]</scope>
    <source>
        <strain evidence="1 2">HHB13444</strain>
    </source>
</reference>
<dbReference type="Proteomes" id="UP000308197">
    <property type="component" value="Unassembled WGS sequence"/>
</dbReference>
<dbReference type="Pfam" id="PF20414">
    <property type="entry name" value="DUF6698"/>
    <property type="match status" value="1"/>
</dbReference>
<protein>
    <submittedName>
        <fullName evidence="1">Uncharacterized protein</fullName>
    </submittedName>
</protein>
<dbReference type="STRING" id="1314778.A0A5C3P502"/>
<sequence length="155" mass="17573">RRFRDAVTSGHVKIDHRDNPNFLYPEGGFDPNNLFSGLLQGETLKQALCAIMTSPSSITEPPGKKTMGRGCIAHIYKIDSVTPSNIAYVATLWRNVLSSCSQWQANDGEFNGPAFFKRIVEMFDHKGDLLKKEWADETLAWWNAYNLPLTFEFSR</sequence>
<accession>A0A5C3P502</accession>
<dbReference type="InterPro" id="IPR046521">
    <property type="entry name" value="DUF6698"/>
</dbReference>
<organism evidence="1 2">
    <name type="scientific">Polyporus arcularius HHB13444</name>
    <dbReference type="NCBI Taxonomy" id="1314778"/>
    <lineage>
        <taxon>Eukaryota</taxon>
        <taxon>Fungi</taxon>
        <taxon>Dikarya</taxon>
        <taxon>Basidiomycota</taxon>
        <taxon>Agaricomycotina</taxon>
        <taxon>Agaricomycetes</taxon>
        <taxon>Polyporales</taxon>
        <taxon>Polyporaceae</taxon>
        <taxon>Polyporus</taxon>
    </lineage>
</organism>
<dbReference type="EMBL" id="ML211376">
    <property type="protein sequence ID" value="TFK83648.1"/>
    <property type="molecule type" value="Genomic_DNA"/>
</dbReference>
<evidence type="ECO:0000313" key="1">
    <source>
        <dbReference type="EMBL" id="TFK83648.1"/>
    </source>
</evidence>
<gene>
    <name evidence="1" type="ORF">K466DRAFT_498039</name>
</gene>
<dbReference type="InParanoid" id="A0A5C3P502"/>
<evidence type="ECO:0000313" key="2">
    <source>
        <dbReference type="Proteomes" id="UP000308197"/>
    </source>
</evidence>
<keyword evidence="2" id="KW-1185">Reference proteome</keyword>